<dbReference type="PANTHER" id="PTHR46268">
    <property type="entry name" value="STRESS RESPONSE PROTEIN NHAX"/>
    <property type="match status" value="1"/>
</dbReference>
<proteinExistence type="inferred from homology"/>
<dbReference type="InterPro" id="IPR006015">
    <property type="entry name" value="Universal_stress_UspA"/>
</dbReference>
<evidence type="ECO:0000256" key="2">
    <source>
        <dbReference type="ARBA" id="ARBA00022741"/>
    </source>
</evidence>
<dbReference type="PRINTS" id="PR01438">
    <property type="entry name" value="UNVRSLSTRESS"/>
</dbReference>
<evidence type="ECO:0000256" key="1">
    <source>
        <dbReference type="ARBA" id="ARBA00008791"/>
    </source>
</evidence>
<dbReference type="Pfam" id="PF00582">
    <property type="entry name" value="Usp"/>
    <property type="match status" value="1"/>
</dbReference>
<dbReference type="Gene3D" id="3.40.50.620">
    <property type="entry name" value="HUPs"/>
    <property type="match status" value="1"/>
</dbReference>
<dbReference type="EMBL" id="LNQE01000345">
    <property type="protein sequence ID" value="KUG27260.1"/>
    <property type="molecule type" value="Genomic_DNA"/>
</dbReference>
<evidence type="ECO:0000256" key="3">
    <source>
        <dbReference type="ARBA" id="ARBA00022840"/>
    </source>
</evidence>
<gene>
    <name evidence="5" type="ORF">ASZ90_002896</name>
</gene>
<evidence type="ECO:0000259" key="4">
    <source>
        <dbReference type="Pfam" id="PF00582"/>
    </source>
</evidence>
<keyword evidence="3" id="KW-0067">ATP-binding</keyword>
<organism evidence="5">
    <name type="scientific">hydrocarbon metagenome</name>
    <dbReference type="NCBI Taxonomy" id="938273"/>
    <lineage>
        <taxon>unclassified sequences</taxon>
        <taxon>metagenomes</taxon>
        <taxon>ecological metagenomes</taxon>
    </lineage>
</organism>
<keyword evidence="2" id="KW-0547">Nucleotide-binding</keyword>
<accession>A0A0W8G2M3</accession>
<comment type="caution">
    <text evidence="5">The sequence shown here is derived from an EMBL/GenBank/DDBJ whole genome shotgun (WGS) entry which is preliminary data.</text>
</comment>
<reference evidence="5" key="1">
    <citation type="journal article" date="2015" name="Proc. Natl. Acad. Sci. U.S.A.">
        <title>Networks of energetic and metabolic interactions define dynamics in microbial communities.</title>
        <authorList>
            <person name="Embree M."/>
            <person name="Liu J.K."/>
            <person name="Al-Bassam M.M."/>
            <person name="Zengler K."/>
        </authorList>
    </citation>
    <scope>NUCLEOTIDE SEQUENCE</scope>
</reference>
<protein>
    <submittedName>
        <fullName evidence="5">Universal stress protein family</fullName>
    </submittedName>
</protein>
<dbReference type="GO" id="GO:0005524">
    <property type="term" value="F:ATP binding"/>
    <property type="evidence" value="ECO:0007669"/>
    <property type="project" value="UniProtKB-KW"/>
</dbReference>
<dbReference type="InterPro" id="IPR014729">
    <property type="entry name" value="Rossmann-like_a/b/a_fold"/>
</dbReference>
<dbReference type="AlphaFoldDB" id="A0A0W8G2M3"/>
<dbReference type="InterPro" id="IPR006016">
    <property type="entry name" value="UspA"/>
</dbReference>
<dbReference type="SUPFAM" id="SSF52402">
    <property type="entry name" value="Adenine nucleotide alpha hydrolases-like"/>
    <property type="match status" value="1"/>
</dbReference>
<sequence length="180" mass="19784">MTEKERYFAMLPTIRRILLATDLSESARQALRYAVAEAERHHASLTILHVVRDVVEMMSEESGFDIEGHFDAATWSELNEKNTVRAKELARAKVAEAAKECVTGSPNCPAAHARIKIVMGDAAGRILEELADGAYDLVVMGAHGHNSFMDMLLGGVAQKVLRHSRTPVLFVRESVPTQGT</sequence>
<comment type="similarity">
    <text evidence="1">Belongs to the universal stress protein A family.</text>
</comment>
<feature type="domain" description="UspA" evidence="4">
    <location>
        <begin position="14"/>
        <end position="172"/>
    </location>
</feature>
<name>A0A0W8G2M3_9ZZZZ</name>
<evidence type="ECO:0000313" key="5">
    <source>
        <dbReference type="EMBL" id="KUG27260.1"/>
    </source>
</evidence>
<dbReference type="CDD" id="cd00293">
    <property type="entry name" value="USP-like"/>
    <property type="match status" value="1"/>
</dbReference>
<dbReference type="PANTHER" id="PTHR46268:SF27">
    <property type="entry name" value="UNIVERSAL STRESS PROTEIN RV2623"/>
    <property type="match status" value="1"/>
</dbReference>